<gene>
    <name evidence="8" type="primary">DUN1</name>
    <name evidence="8" type="ORF">Cantr_00504</name>
</gene>
<comment type="similarity">
    <text evidence="1">Belongs to the protein kinase superfamily. CAMK Ser/Thr protein kinase family. CHEK2 subfamily.</text>
</comment>
<dbReference type="InterPro" id="IPR000253">
    <property type="entry name" value="FHA_dom"/>
</dbReference>
<evidence type="ECO:0000259" key="7">
    <source>
        <dbReference type="PROSITE" id="PS50011"/>
    </source>
</evidence>
<evidence type="ECO:0000256" key="2">
    <source>
        <dbReference type="ARBA" id="ARBA00022741"/>
    </source>
</evidence>
<feature type="region of interest" description="Disordered" evidence="5">
    <location>
        <begin position="1"/>
        <end position="31"/>
    </location>
</feature>
<dbReference type="SUPFAM" id="SSF56112">
    <property type="entry name" value="Protein kinase-like (PK-like)"/>
    <property type="match status" value="1"/>
</dbReference>
<evidence type="ECO:0000313" key="8">
    <source>
        <dbReference type="EMBL" id="RCK65194.1"/>
    </source>
</evidence>
<dbReference type="Gene3D" id="2.60.200.20">
    <property type="match status" value="1"/>
</dbReference>
<feature type="compositionally biased region" description="Polar residues" evidence="5">
    <location>
        <begin position="466"/>
        <end position="475"/>
    </location>
</feature>
<feature type="binding site" evidence="4">
    <location>
        <position position="191"/>
    </location>
    <ligand>
        <name>ATP</name>
        <dbReference type="ChEBI" id="CHEBI:30616"/>
    </ligand>
</feature>
<dbReference type="InterPro" id="IPR017441">
    <property type="entry name" value="Protein_kinase_ATP_BS"/>
</dbReference>
<dbReference type="OrthoDB" id="407410at2759"/>
<dbReference type="PANTHER" id="PTHR24347">
    <property type="entry name" value="SERINE/THREONINE-PROTEIN KINASE"/>
    <property type="match status" value="1"/>
</dbReference>
<evidence type="ECO:0000313" key="9">
    <source>
        <dbReference type="Proteomes" id="UP000253472"/>
    </source>
</evidence>
<protein>
    <submittedName>
        <fullName evidence="8">DNA damage response protein kinase DUN1</fullName>
    </submittedName>
</protein>
<dbReference type="Proteomes" id="UP000253472">
    <property type="component" value="Unassembled WGS sequence"/>
</dbReference>
<dbReference type="SUPFAM" id="SSF49879">
    <property type="entry name" value="SMAD/FHA domain"/>
    <property type="match status" value="1"/>
</dbReference>
<keyword evidence="8" id="KW-0808">Transferase</keyword>
<proteinExistence type="inferred from homology"/>
<dbReference type="Gene3D" id="1.10.510.10">
    <property type="entry name" value="Transferase(Phosphotransferase) domain 1"/>
    <property type="match status" value="1"/>
</dbReference>
<dbReference type="Pfam" id="PF00069">
    <property type="entry name" value="Pkinase"/>
    <property type="match status" value="1"/>
</dbReference>
<dbReference type="PROSITE" id="PS50011">
    <property type="entry name" value="PROTEIN_KINASE_DOM"/>
    <property type="match status" value="1"/>
</dbReference>
<dbReference type="InterPro" id="IPR008271">
    <property type="entry name" value="Ser/Thr_kinase_AS"/>
</dbReference>
<dbReference type="PROSITE" id="PS00107">
    <property type="entry name" value="PROTEIN_KINASE_ATP"/>
    <property type="match status" value="1"/>
</dbReference>
<feature type="region of interest" description="Disordered" evidence="5">
    <location>
        <begin position="457"/>
        <end position="504"/>
    </location>
</feature>
<dbReference type="GO" id="GO:0004672">
    <property type="term" value="F:protein kinase activity"/>
    <property type="evidence" value="ECO:0007669"/>
    <property type="project" value="InterPro"/>
</dbReference>
<accession>A0A367YH44</accession>
<feature type="domain" description="Protein kinase" evidence="7">
    <location>
        <begin position="162"/>
        <end position="446"/>
    </location>
</feature>
<reference evidence="8 9" key="1">
    <citation type="submission" date="2018-06" db="EMBL/GenBank/DDBJ databases">
        <title>Whole genome sequencing of Candida tropicalis (genome annotated by CSBL at Korea University).</title>
        <authorList>
            <person name="Ahn J."/>
        </authorList>
    </citation>
    <scope>NUCLEOTIDE SEQUENCE [LARGE SCALE GENOMIC DNA]</scope>
    <source>
        <strain evidence="8 9">ATCC 20962</strain>
    </source>
</reference>
<evidence type="ECO:0000256" key="4">
    <source>
        <dbReference type="PROSITE-ProRule" id="PRU10141"/>
    </source>
</evidence>
<dbReference type="InterPro" id="IPR008984">
    <property type="entry name" value="SMAD_FHA_dom_sf"/>
</dbReference>
<dbReference type="SMART" id="SM00220">
    <property type="entry name" value="S_TKc"/>
    <property type="match status" value="1"/>
</dbReference>
<name>A0A367YH44_9ASCO</name>
<dbReference type="GO" id="GO:0030447">
    <property type="term" value="P:filamentous growth"/>
    <property type="evidence" value="ECO:0007669"/>
    <property type="project" value="UniProtKB-ARBA"/>
</dbReference>
<feature type="compositionally biased region" description="Polar residues" evidence="5">
    <location>
        <begin position="17"/>
        <end position="31"/>
    </location>
</feature>
<keyword evidence="8" id="KW-0418">Kinase</keyword>
<evidence type="ECO:0000256" key="5">
    <source>
        <dbReference type="SAM" id="MobiDB-lite"/>
    </source>
</evidence>
<dbReference type="InterPro" id="IPR000719">
    <property type="entry name" value="Prot_kinase_dom"/>
</dbReference>
<dbReference type="SMART" id="SM00240">
    <property type="entry name" value="FHA"/>
    <property type="match status" value="1"/>
</dbReference>
<comment type="caution">
    <text evidence="8">The sequence shown here is derived from an EMBL/GenBank/DDBJ whole genome shotgun (WGS) entry which is preliminary data.</text>
</comment>
<dbReference type="Pfam" id="PF00498">
    <property type="entry name" value="FHA"/>
    <property type="match status" value="1"/>
</dbReference>
<dbReference type="PROSITE" id="PS50006">
    <property type="entry name" value="FHA_DOMAIN"/>
    <property type="match status" value="1"/>
</dbReference>
<evidence type="ECO:0000256" key="3">
    <source>
        <dbReference type="ARBA" id="ARBA00022840"/>
    </source>
</evidence>
<dbReference type="STRING" id="5486.A0A367YH44"/>
<sequence length="504" mass="56690">MSLVRKRKLHEEDETDLTSTKKPTTISASPSTTVAQLYPTKGTAKNLDIPRKDTVYIGRSSSCDLRIQGIDVSSKHAKLTLLVASQGGDRLTIHDVSSNGLKVNGEVLDKGSSVILRTGDVVTFAKTGGSYIFRYTRDIDENSQQQEQALSQGVRDSFFDDYILGKQLGSGHYAVVKEAKDKRTGKIVAVKIFHPNKSGGNSKSEDEKLQQEMNLLLSIDHPNIVKFVSHYVEPINEHSSNTYLVLEKMNSGELFQRIVNKSKLRVDETKAFFRQILSGLKYLHDHDIIHRDIKPENILLDITPRTHPTQKQTGPWDANEYDVRVKIADFGLAKFIGELKFTNTLCGTPAYVAPEILTHDSRKYTTKVDLWSLGVLLYVCLCGFPPFSDELGPPNMKEQILTGQYAFYSPYWDDISDVVLDLISNLLVVNPSERFNVEQTLLHFWFNQQDPEITLPSEESQLGDDTLQSSSSPSQMKRLMMRADTQPMTLKEQHTSQLNFAANS</sequence>
<dbReference type="AlphaFoldDB" id="A0A367YH44"/>
<keyword evidence="3 4" id="KW-0067">ATP-binding</keyword>
<dbReference type="CDD" id="cd05117">
    <property type="entry name" value="STKc_CAMK"/>
    <property type="match status" value="1"/>
</dbReference>
<dbReference type="GO" id="GO:0005524">
    <property type="term" value="F:ATP binding"/>
    <property type="evidence" value="ECO:0007669"/>
    <property type="project" value="UniProtKB-UniRule"/>
</dbReference>
<feature type="domain" description="FHA" evidence="6">
    <location>
        <begin position="55"/>
        <end position="108"/>
    </location>
</feature>
<keyword evidence="2 4" id="KW-0547">Nucleotide-binding</keyword>
<dbReference type="EMBL" id="QLNQ01000021">
    <property type="protein sequence ID" value="RCK65194.1"/>
    <property type="molecule type" value="Genomic_DNA"/>
</dbReference>
<dbReference type="InterPro" id="IPR011009">
    <property type="entry name" value="Kinase-like_dom_sf"/>
</dbReference>
<dbReference type="FunFam" id="1.10.510.10:FF:000732">
    <property type="entry name" value="Protein serine-threonine kinase"/>
    <property type="match status" value="1"/>
</dbReference>
<evidence type="ECO:0000259" key="6">
    <source>
        <dbReference type="PROSITE" id="PS50006"/>
    </source>
</evidence>
<organism evidence="8 9">
    <name type="scientific">Candida viswanathii</name>
    <dbReference type="NCBI Taxonomy" id="5486"/>
    <lineage>
        <taxon>Eukaryota</taxon>
        <taxon>Fungi</taxon>
        <taxon>Dikarya</taxon>
        <taxon>Ascomycota</taxon>
        <taxon>Saccharomycotina</taxon>
        <taxon>Pichiomycetes</taxon>
        <taxon>Debaryomycetaceae</taxon>
        <taxon>Candida/Lodderomyces clade</taxon>
        <taxon>Candida</taxon>
    </lineage>
</organism>
<evidence type="ECO:0000256" key="1">
    <source>
        <dbReference type="ARBA" id="ARBA00005575"/>
    </source>
</evidence>
<feature type="compositionally biased region" description="Polar residues" evidence="5">
    <location>
        <begin position="495"/>
        <end position="504"/>
    </location>
</feature>
<dbReference type="PROSITE" id="PS00108">
    <property type="entry name" value="PROTEIN_KINASE_ST"/>
    <property type="match status" value="1"/>
</dbReference>
<keyword evidence="9" id="KW-1185">Reference proteome</keyword>